<reference evidence="2" key="1">
    <citation type="journal article" date="2023" name="Nat. Plants">
        <title>Single-cell RNA sequencing provides a high-resolution roadmap for understanding the multicellular compartmentation of specialized metabolism.</title>
        <authorList>
            <person name="Sun S."/>
            <person name="Shen X."/>
            <person name="Li Y."/>
            <person name="Li Y."/>
            <person name="Wang S."/>
            <person name="Li R."/>
            <person name="Zhang H."/>
            <person name="Shen G."/>
            <person name="Guo B."/>
            <person name="Wei J."/>
            <person name="Xu J."/>
            <person name="St-Pierre B."/>
            <person name="Chen S."/>
            <person name="Sun C."/>
        </authorList>
    </citation>
    <scope>NUCLEOTIDE SEQUENCE [LARGE SCALE GENOMIC DNA]</scope>
</reference>
<protein>
    <submittedName>
        <fullName evidence="1">Uncharacterized protein</fullName>
    </submittedName>
</protein>
<dbReference type="Proteomes" id="UP001060085">
    <property type="component" value="Linkage Group LG05"/>
</dbReference>
<accession>A0ACC0AP40</accession>
<sequence length="468" mass="51790">MVEVVEREAQKSPLLTDAPSSSSSGHKPLKRTGTVWTAIAHIITGVIGSGVLSLAWSVAQLGWIAGPISILLFGGISIISSFLLCDCYRFPDPEVGHVRNRSYAQAVKSYLGKKSMWVCEIFVQESYYGYGIAYTITSAISIKAIQRSNCFHKKGHQAPCEFGDSTYMLLFGAIQVLFSQIPNFHHMEWLSIFAAIMSFAYTFTGMALGFAKVIGNGEIRGDIRGVSTSTAAEKVWLTSQAIGDIAFAYTYNVILLEIQDTLKAPPPENQTMKKASMAATLLTTFFFLCCGCFGYAAFGSQSPGNILTGFGFYEPYWLVDFANACIVLHLVGGYQVYSQPLFAAAERWIVKKLPDSRFVHKNYKIRLPLIPEVQLNLLRLCFRTAYVGSTTALAILFPYFNQVLGVLGALNFWPLAIYFPVEMYLVQNNVRPWTGTWMLLQAFRVFCLLCTILAFIGSVEGLISSKLS</sequence>
<evidence type="ECO:0000313" key="1">
    <source>
        <dbReference type="EMBL" id="KAI5662130.1"/>
    </source>
</evidence>
<name>A0ACC0AP40_CATRO</name>
<evidence type="ECO:0000313" key="2">
    <source>
        <dbReference type="Proteomes" id="UP001060085"/>
    </source>
</evidence>
<dbReference type="EMBL" id="CM044705">
    <property type="protein sequence ID" value="KAI5662130.1"/>
    <property type="molecule type" value="Genomic_DNA"/>
</dbReference>
<comment type="caution">
    <text evidence="1">The sequence shown here is derived from an EMBL/GenBank/DDBJ whole genome shotgun (WGS) entry which is preliminary data.</text>
</comment>
<keyword evidence="2" id="KW-1185">Reference proteome</keyword>
<gene>
    <name evidence="1" type="ORF">M9H77_21453</name>
</gene>
<proteinExistence type="predicted"/>
<organism evidence="1 2">
    <name type="scientific">Catharanthus roseus</name>
    <name type="common">Madagascar periwinkle</name>
    <name type="synonym">Vinca rosea</name>
    <dbReference type="NCBI Taxonomy" id="4058"/>
    <lineage>
        <taxon>Eukaryota</taxon>
        <taxon>Viridiplantae</taxon>
        <taxon>Streptophyta</taxon>
        <taxon>Embryophyta</taxon>
        <taxon>Tracheophyta</taxon>
        <taxon>Spermatophyta</taxon>
        <taxon>Magnoliopsida</taxon>
        <taxon>eudicotyledons</taxon>
        <taxon>Gunneridae</taxon>
        <taxon>Pentapetalae</taxon>
        <taxon>asterids</taxon>
        <taxon>lamiids</taxon>
        <taxon>Gentianales</taxon>
        <taxon>Apocynaceae</taxon>
        <taxon>Rauvolfioideae</taxon>
        <taxon>Vinceae</taxon>
        <taxon>Catharanthinae</taxon>
        <taxon>Catharanthus</taxon>
    </lineage>
</organism>